<keyword evidence="1" id="KW-0472">Membrane</keyword>
<dbReference type="Proteomes" id="UP000648352">
    <property type="component" value="Unassembled WGS sequence"/>
</dbReference>
<dbReference type="EMBL" id="JACSQP010000004">
    <property type="protein sequence ID" value="MBD7957409.1"/>
    <property type="molecule type" value="Genomic_DNA"/>
</dbReference>
<dbReference type="InterPro" id="IPR046548">
    <property type="entry name" value="DUF6804"/>
</dbReference>
<sequence length="114" mass="12556">MPSPQTRAPSEYQRNAFAPSILAAIACLAGIALLSHEYHLAIRFIVTILAVIIGWFALQARQWWWMPVMLAIAVVWNPLYPFAFTGPWWVGAHVAAAAVFLVAGALIRSPRTDA</sequence>
<dbReference type="PROSITE" id="PS51257">
    <property type="entry name" value="PROKAR_LIPOPROTEIN"/>
    <property type="match status" value="1"/>
</dbReference>
<keyword evidence="1" id="KW-0812">Transmembrane</keyword>
<proteinExistence type="predicted"/>
<name>A0ABR8S232_9MICO</name>
<evidence type="ECO:0000256" key="1">
    <source>
        <dbReference type="SAM" id="Phobius"/>
    </source>
</evidence>
<feature type="transmembrane region" description="Helical" evidence="1">
    <location>
        <begin position="40"/>
        <end position="58"/>
    </location>
</feature>
<feature type="transmembrane region" description="Helical" evidence="1">
    <location>
        <begin position="16"/>
        <end position="34"/>
    </location>
</feature>
<organism evidence="2 3">
    <name type="scientific">Microbacterium pullorum</name>
    <dbReference type="NCBI Taxonomy" id="2762236"/>
    <lineage>
        <taxon>Bacteria</taxon>
        <taxon>Bacillati</taxon>
        <taxon>Actinomycetota</taxon>
        <taxon>Actinomycetes</taxon>
        <taxon>Micrococcales</taxon>
        <taxon>Microbacteriaceae</taxon>
        <taxon>Microbacterium</taxon>
    </lineage>
</organism>
<evidence type="ECO:0000313" key="2">
    <source>
        <dbReference type="EMBL" id="MBD7957409.1"/>
    </source>
</evidence>
<keyword evidence="3" id="KW-1185">Reference proteome</keyword>
<reference evidence="2 3" key="1">
    <citation type="submission" date="2020-08" db="EMBL/GenBank/DDBJ databases">
        <title>A Genomic Blueprint of the Chicken Gut Microbiome.</title>
        <authorList>
            <person name="Gilroy R."/>
            <person name="Ravi A."/>
            <person name="Getino M."/>
            <person name="Pursley I."/>
            <person name="Horton D.L."/>
            <person name="Alikhan N.-F."/>
            <person name="Baker D."/>
            <person name="Gharbi K."/>
            <person name="Hall N."/>
            <person name="Watson M."/>
            <person name="Adriaenssens E.M."/>
            <person name="Foster-Nyarko E."/>
            <person name="Jarju S."/>
            <person name="Secka A."/>
            <person name="Antonio M."/>
            <person name="Oren A."/>
            <person name="Chaudhuri R."/>
            <person name="La Ragione R.M."/>
            <person name="Hildebrand F."/>
            <person name="Pallen M.J."/>
        </authorList>
    </citation>
    <scope>NUCLEOTIDE SEQUENCE [LARGE SCALE GENOMIC DNA]</scope>
    <source>
        <strain evidence="2 3">Sa4CUA7</strain>
    </source>
</reference>
<protein>
    <submittedName>
        <fullName evidence="2">Uncharacterized protein</fullName>
    </submittedName>
</protein>
<keyword evidence="1" id="KW-1133">Transmembrane helix</keyword>
<feature type="transmembrane region" description="Helical" evidence="1">
    <location>
        <begin position="88"/>
        <end position="107"/>
    </location>
</feature>
<gene>
    <name evidence="2" type="ORF">H9651_07140</name>
</gene>
<comment type="caution">
    <text evidence="2">The sequence shown here is derived from an EMBL/GenBank/DDBJ whole genome shotgun (WGS) entry which is preliminary data.</text>
</comment>
<dbReference type="RefSeq" id="WP_191718616.1">
    <property type="nucleotide sequence ID" value="NZ_JACSQP010000004.1"/>
</dbReference>
<dbReference type="Pfam" id="PF20619">
    <property type="entry name" value="DUF6804"/>
    <property type="match status" value="1"/>
</dbReference>
<evidence type="ECO:0000313" key="3">
    <source>
        <dbReference type="Proteomes" id="UP000648352"/>
    </source>
</evidence>
<accession>A0ABR8S232</accession>
<feature type="transmembrane region" description="Helical" evidence="1">
    <location>
        <begin position="63"/>
        <end position="82"/>
    </location>
</feature>